<evidence type="ECO:0000313" key="3">
    <source>
        <dbReference type="Proteomes" id="UP001461498"/>
    </source>
</evidence>
<keyword evidence="1" id="KW-0472">Membrane</keyword>
<sequence length="69" mass="8293">MELIWAYILAKLWASVMAFVIIITYRAFLFFDIVFTFQISTCITILRNYLETNGVEDKRIYKQHRVLIQ</sequence>
<proteinExistence type="predicted"/>
<keyword evidence="3" id="KW-1185">Reference proteome</keyword>
<dbReference type="Proteomes" id="UP001461498">
    <property type="component" value="Unassembled WGS sequence"/>
</dbReference>
<accession>A0AAW1D8P6</accession>
<organism evidence="2 3">
    <name type="scientific">Rhynocoris fuscipes</name>
    <dbReference type="NCBI Taxonomy" id="488301"/>
    <lineage>
        <taxon>Eukaryota</taxon>
        <taxon>Metazoa</taxon>
        <taxon>Ecdysozoa</taxon>
        <taxon>Arthropoda</taxon>
        <taxon>Hexapoda</taxon>
        <taxon>Insecta</taxon>
        <taxon>Pterygota</taxon>
        <taxon>Neoptera</taxon>
        <taxon>Paraneoptera</taxon>
        <taxon>Hemiptera</taxon>
        <taxon>Heteroptera</taxon>
        <taxon>Panheteroptera</taxon>
        <taxon>Cimicomorpha</taxon>
        <taxon>Reduviidae</taxon>
        <taxon>Harpactorinae</taxon>
        <taxon>Harpactorini</taxon>
        <taxon>Rhynocoris</taxon>
    </lineage>
</organism>
<comment type="caution">
    <text evidence="2">The sequence shown here is derived from an EMBL/GenBank/DDBJ whole genome shotgun (WGS) entry which is preliminary data.</text>
</comment>
<name>A0AAW1D8P6_9HEMI</name>
<gene>
    <name evidence="2" type="ORF">O3M35_008765</name>
</gene>
<reference evidence="2 3" key="1">
    <citation type="submission" date="2022-12" db="EMBL/GenBank/DDBJ databases">
        <title>Chromosome-level genome assembly of true bugs.</title>
        <authorList>
            <person name="Ma L."/>
            <person name="Li H."/>
        </authorList>
    </citation>
    <scope>NUCLEOTIDE SEQUENCE [LARGE SCALE GENOMIC DNA]</scope>
    <source>
        <strain evidence="2">Lab_2022b</strain>
    </source>
</reference>
<keyword evidence="1" id="KW-1133">Transmembrane helix</keyword>
<evidence type="ECO:0000256" key="1">
    <source>
        <dbReference type="SAM" id="Phobius"/>
    </source>
</evidence>
<protein>
    <submittedName>
        <fullName evidence="2">Uncharacterized protein</fullName>
    </submittedName>
</protein>
<feature type="transmembrane region" description="Helical" evidence="1">
    <location>
        <begin position="12"/>
        <end position="37"/>
    </location>
</feature>
<evidence type="ECO:0000313" key="2">
    <source>
        <dbReference type="EMBL" id="KAK9506917.1"/>
    </source>
</evidence>
<dbReference type="AlphaFoldDB" id="A0AAW1D8P6"/>
<keyword evidence="1" id="KW-0812">Transmembrane</keyword>
<dbReference type="EMBL" id="JAPXFL010000005">
    <property type="protein sequence ID" value="KAK9506917.1"/>
    <property type="molecule type" value="Genomic_DNA"/>
</dbReference>